<dbReference type="STRING" id="294671.YLM1_1172"/>
<protein>
    <submittedName>
        <fullName evidence="8">Adhesin-like protein</fullName>
    </submittedName>
</protein>
<keyword evidence="7" id="KW-0998">Cell outer membrane</keyword>
<dbReference type="InterPro" id="IPR003368">
    <property type="entry name" value="POMP_repeat"/>
</dbReference>
<evidence type="ECO:0000256" key="1">
    <source>
        <dbReference type="ARBA" id="ARBA00004196"/>
    </source>
</evidence>
<accession>A0A126R193</accession>
<proteinExistence type="predicted"/>
<dbReference type="Proteomes" id="UP000066376">
    <property type="component" value="Chromosome"/>
</dbReference>
<dbReference type="PANTHER" id="PTHR11319">
    <property type="entry name" value="G PROTEIN-COUPLED RECEPTOR-RELATED"/>
    <property type="match status" value="1"/>
</dbReference>
<dbReference type="EMBL" id="CP014265">
    <property type="protein sequence ID" value="AMK15729.1"/>
    <property type="molecule type" value="Genomic_DNA"/>
</dbReference>
<keyword evidence="6" id="KW-0472">Membrane</keyword>
<organism evidence="8 9">
    <name type="scientific">Methanobrevibacter olleyae</name>
    <dbReference type="NCBI Taxonomy" id="294671"/>
    <lineage>
        <taxon>Archaea</taxon>
        <taxon>Methanobacteriati</taxon>
        <taxon>Methanobacteriota</taxon>
        <taxon>Methanomada group</taxon>
        <taxon>Methanobacteria</taxon>
        <taxon>Methanobacteriales</taxon>
        <taxon>Methanobacteriaceae</taxon>
        <taxon>Methanobrevibacter</taxon>
    </lineage>
</organism>
<dbReference type="PANTHER" id="PTHR11319:SF35">
    <property type="entry name" value="OUTER MEMBRANE PROTEIN PMPC-RELATED"/>
    <property type="match status" value="1"/>
</dbReference>
<dbReference type="GO" id="GO:0005576">
    <property type="term" value="C:extracellular region"/>
    <property type="evidence" value="ECO:0007669"/>
    <property type="project" value="UniProtKB-SubCell"/>
</dbReference>
<evidence type="ECO:0000313" key="9">
    <source>
        <dbReference type="Proteomes" id="UP000066376"/>
    </source>
</evidence>
<evidence type="ECO:0000256" key="5">
    <source>
        <dbReference type="ARBA" id="ARBA00022729"/>
    </source>
</evidence>
<evidence type="ECO:0000256" key="2">
    <source>
        <dbReference type="ARBA" id="ARBA00004442"/>
    </source>
</evidence>
<evidence type="ECO:0000256" key="3">
    <source>
        <dbReference type="ARBA" id="ARBA00004613"/>
    </source>
</evidence>
<evidence type="ECO:0000256" key="7">
    <source>
        <dbReference type="ARBA" id="ARBA00023237"/>
    </source>
</evidence>
<comment type="subcellular location">
    <subcellularLocation>
        <location evidence="1">Cell envelope</location>
    </subcellularLocation>
    <subcellularLocation>
        <location evidence="2">Cell outer membrane</location>
    </subcellularLocation>
    <subcellularLocation>
        <location evidence="3">Secreted</location>
    </subcellularLocation>
</comment>
<dbReference type="RefSeq" id="WP_067147221.1">
    <property type="nucleotide sequence ID" value="NZ_CP014265.1"/>
</dbReference>
<reference evidence="9" key="2">
    <citation type="submission" date="2016-02" db="EMBL/GenBank/DDBJ databases">
        <title>The draft genome sequence of the rumen methanogen Methanobrevibacter olleyae YLM1.</title>
        <authorList>
            <consortium name="New Zealand Agricultural Greenhouse Gas Research Centre/Pastoral Greenhouse Gas Research Consortium"/>
            <person name="Kelly W.J."/>
            <person name="Li D."/>
            <person name="Lambie S.C."/>
            <person name="Attwood G.T."/>
            <person name="Altermann E."/>
            <person name="Leahy S.C."/>
        </authorList>
    </citation>
    <scope>NUCLEOTIDE SEQUENCE [LARGE SCALE GENOMIC DNA]</scope>
    <source>
        <strain evidence="9">YLM1</strain>
    </source>
</reference>
<dbReference type="GeneID" id="28489478"/>
<dbReference type="Gene3D" id="2.160.20.10">
    <property type="entry name" value="Single-stranded right-handed beta-helix, Pectin lyase-like"/>
    <property type="match status" value="1"/>
</dbReference>
<dbReference type="SUPFAM" id="SSF51126">
    <property type="entry name" value="Pectin lyase-like"/>
    <property type="match status" value="1"/>
</dbReference>
<dbReference type="KEGG" id="mol:YLM1_1172"/>
<keyword evidence="5" id="KW-0732">Signal</keyword>
<dbReference type="PATRIC" id="fig|294671.3.peg.1223"/>
<reference evidence="8 9" key="1">
    <citation type="journal article" date="2016" name="Genome Announc.">
        <title>Draft Genome Sequence of the Rumen Methanogen Methanobrevibacter olleyae YLM1.</title>
        <authorList>
            <person name="Kelly W.J."/>
            <person name="Li D."/>
            <person name="Lambie S.C."/>
            <person name="Cox F."/>
            <person name="Attwood G.T."/>
            <person name="Altermann E."/>
            <person name="Leahy S.C."/>
        </authorList>
    </citation>
    <scope>NUCLEOTIDE SEQUENCE [LARGE SCALE GENOMIC DNA]</scope>
    <source>
        <strain evidence="8 9">YLM1</strain>
    </source>
</reference>
<dbReference type="InterPro" id="IPR012334">
    <property type="entry name" value="Pectin_lyas_fold"/>
</dbReference>
<dbReference type="SMART" id="SM00710">
    <property type="entry name" value="PbH1"/>
    <property type="match status" value="4"/>
</dbReference>
<dbReference type="AlphaFoldDB" id="A0A126R193"/>
<dbReference type="Pfam" id="PF02415">
    <property type="entry name" value="Chlam_PMP"/>
    <property type="match status" value="1"/>
</dbReference>
<evidence type="ECO:0000313" key="8">
    <source>
        <dbReference type="EMBL" id="AMK15729.1"/>
    </source>
</evidence>
<dbReference type="InterPro" id="IPR011050">
    <property type="entry name" value="Pectin_lyase_fold/virulence"/>
</dbReference>
<gene>
    <name evidence="8" type="ORF">YLM1_1172</name>
</gene>
<name>A0A126R193_METOL</name>
<keyword evidence="4" id="KW-0964">Secreted</keyword>
<evidence type="ECO:0000256" key="6">
    <source>
        <dbReference type="ARBA" id="ARBA00023136"/>
    </source>
</evidence>
<sequence>MAKGLNKIVIAFLFLMFLSISAVSAQENTTPEIGLDENMATIDVEETVEDTLNLGTSDDSVIASESGEEDEVNAVMNEDNLKGSISTFTDLQNLIDNTGVNNTLTLDKDYSYSDGDSEIVITQSIIIDGKNHVLDGKLSTRILYITGDYVTLKNIRFINANNANDWYGSAIYWDGTYGNIINCSFVNNHAKGDGGAVFWDGANGTLKDCSFVNNHAYNGGAINWDGINGTLKDCSFVNNNAKMFSGAVTWHSDNGILKDSSFVNNQAGGGAGAVNWVGINGVLSDCSFVNNHAEMFGGAVNWIGDYGILSSCSFANNTANKYGNGIYLETNTANVSDCSFSIYRPKNTAVVTINNLIYYKDSNYSVNYYENGNLINHGHINDDNVSFYNLDNGKHNIQIIYNKEGKNFTNYIYNW</sequence>
<evidence type="ECO:0000256" key="4">
    <source>
        <dbReference type="ARBA" id="ARBA00022525"/>
    </source>
</evidence>
<keyword evidence="9" id="KW-1185">Reference proteome</keyword>
<dbReference type="InterPro" id="IPR006626">
    <property type="entry name" value="PbH1"/>
</dbReference>